<evidence type="ECO:0000256" key="6">
    <source>
        <dbReference type="ARBA" id="ARBA00023012"/>
    </source>
</evidence>
<dbReference type="InterPro" id="IPR005467">
    <property type="entry name" value="His_kinase_dom"/>
</dbReference>
<evidence type="ECO:0000259" key="8">
    <source>
        <dbReference type="PROSITE" id="PS50112"/>
    </source>
</evidence>
<dbReference type="InterPro" id="IPR000700">
    <property type="entry name" value="PAS-assoc_C"/>
</dbReference>
<dbReference type="Gene3D" id="1.10.287.130">
    <property type="match status" value="1"/>
</dbReference>
<dbReference type="EC" id="2.7.13.3" evidence="2"/>
<dbReference type="SMART" id="SM00091">
    <property type="entry name" value="PAS"/>
    <property type="match status" value="3"/>
</dbReference>
<dbReference type="PROSITE" id="PS50109">
    <property type="entry name" value="HIS_KIN"/>
    <property type="match status" value="1"/>
</dbReference>
<keyword evidence="6" id="KW-0902">Two-component regulatory system</keyword>
<protein>
    <recommendedName>
        <fullName evidence="2">histidine kinase</fullName>
        <ecNumber evidence="2">2.7.13.3</ecNumber>
    </recommendedName>
</protein>
<comment type="catalytic activity">
    <reaction evidence="1">
        <text>ATP + protein L-histidine = ADP + protein N-phospho-L-histidine.</text>
        <dbReference type="EC" id="2.7.13.3"/>
    </reaction>
</comment>
<dbReference type="PANTHER" id="PTHR43304">
    <property type="entry name" value="PHYTOCHROME-LIKE PROTEIN CPH1"/>
    <property type="match status" value="1"/>
</dbReference>
<dbReference type="SUPFAM" id="SSF47384">
    <property type="entry name" value="Homodimeric domain of signal transducing histidine kinase"/>
    <property type="match status" value="1"/>
</dbReference>
<evidence type="ECO:0000256" key="4">
    <source>
        <dbReference type="ARBA" id="ARBA00022679"/>
    </source>
</evidence>
<evidence type="ECO:0000259" key="9">
    <source>
        <dbReference type="PROSITE" id="PS50113"/>
    </source>
</evidence>
<organism evidence="10 11">
    <name type="scientific">Pannus brasiliensis CCIBt3594</name>
    <dbReference type="NCBI Taxonomy" id="1427578"/>
    <lineage>
        <taxon>Bacteria</taxon>
        <taxon>Bacillati</taxon>
        <taxon>Cyanobacteriota</taxon>
        <taxon>Cyanophyceae</taxon>
        <taxon>Oscillatoriophycideae</taxon>
        <taxon>Chroococcales</taxon>
        <taxon>Microcystaceae</taxon>
        <taxon>Pannus</taxon>
    </lineage>
</organism>
<feature type="domain" description="Histidine kinase" evidence="7">
    <location>
        <begin position="436"/>
        <end position="647"/>
    </location>
</feature>
<dbReference type="InterPro" id="IPR036097">
    <property type="entry name" value="HisK_dim/P_sf"/>
</dbReference>
<feature type="domain" description="PAC" evidence="9">
    <location>
        <begin position="225"/>
        <end position="278"/>
    </location>
</feature>
<feature type="domain" description="PAS" evidence="8">
    <location>
        <begin position="29"/>
        <end position="80"/>
    </location>
</feature>
<dbReference type="CDD" id="cd00082">
    <property type="entry name" value="HisKA"/>
    <property type="match status" value="1"/>
</dbReference>
<keyword evidence="3" id="KW-0597">Phosphoprotein</keyword>
<dbReference type="InterPro" id="IPR000014">
    <property type="entry name" value="PAS"/>
</dbReference>
<dbReference type="SUPFAM" id="SSF55874">
    <property type="entry name" value="ATPase domain of HSP90 chaperone/DNA topoisomerase II/histidine kinase"/>
    <property type="match status" value="1"/>
</dbReference>
<evidence type="ECO:0000256" key="2">
    <source>
        <dbReference type="ARBA" id="ARBA00012438"/>
    </source>
</evidence>
<dbReference type="PRINTS" id="PR00344">
    <property type="entry name" value="BCTRLSENSOR"/>
</dbReference>
<evidence type="ECO:0000256" key="5">
    <source>
        <dbReference type="ARBA" id="ARBA00022777"/>
    </source>
</evidence>
<evidence type="ECO:0000259" key="7">
    <source>
        <dbReference type="PROSITE" id="PS50109"/>
    </source>
</evidence>
<sequence length="652" mass="76088">MHGQKVTRSEKTRQFDRIAASDGLTSLAVTEFLPNILDSIGDGLWLLDNQAYSLWLNQRQADLLGESPAGAIGKRLWDFYPEWQGGEFQIAWQSAIASRQTRKFEYFCPKQKIWLEIRIHPRSGGILLYIIDISDRKRIEEERERQRQFFERLIVNSPNLWYLYDPIEKKYLYFGSRVGEDIGYPAETIAAMGPTFIEQVLHPDDRPRAEQHRERLRCSPDNTPLDFEYRLRHGNGRWRWFSSREVVFSRTESGRVQQVLGIARDITERIAIENALQLSEARFRLVARAIHGVIYDWNVPTGEVYRSEGLEKLVGFAPENVPATREWWLDRIHPEDHERLQEVYFDLSEDCYESEYRVQHRDGHWVNVWDRSYLIRDERGNLIRVVGCTSDISDRVRVKEQLQTRAEELTRLNTLLLKTTAEVEKHNHELEEFTYAISHDLKAPLRAISHLSQWIEDDLDGKLDEETGNYMKLLRGRVYRMENLINGLLKYSRAGRLKNRLETVAVARLFREIIARLDPLGSFSWEFQGEMPTLLTQRSALEQVFGHLFENAIKHHDRSRGQVTVSVLDRGQFYEFSVRDDGPGIAPEHHQRVFALFRTLEARDKTEYTGIGLAIVKKIIEQKGGQIAIESTGDRGTTFRFTWPKSIVNPET</sequence>
<dbReference type="InterPro" id="IPR001610">
    <property type="entry name" value="PAC"/>
</dbReference>
<dbReference type="Pfam" id="PF08448">
    <property type="entry name" value="PAS_4"/>
    <property type="match status" value="1"/>
</dbReference>
<dbReference type="InterPro" id="IPR003661">
    <property type="entry name" value="HisK_dim/P_dom"/>
</dbReference>
<dbReference type="SUPFAM" id="SSF55785">
    <property type="entry name" value="PYP-like sensor domain (PAS domain)"/>
    <property type="match status" value="3"/>
</dbReference>
<dbReference type="Proteomes" id="UP001328733">
    <property type="component" value="Unassembled WGS sequence"/>
</dbReference>
<dbReference type="EMBL" id="JBAFSM010000061">
    <property type="protein sequence ID" value="MEG3439813.1"/>
    <property type="molecule type" value="Genomic_DNA"/>
</dbReference>
<dbReference type="Gene3D" id="3.30.450.20">
    <property type="entry name" value="PAS domain"/>
    <property type="match status" value="3"/>
</dbReference>
<keyword evidence="11" id="KW-1185">Reference proteome</keyword>
<dbReference type="InterPro" id="IPR004358">
    <property type="entry name" value="Sig_transdc_His_kin-like_C"/>
</dbReference>
<evidence type="ECO:0000256" key="3">
    <source>
        <dbReference type="ARBA" id="ARBA00022553"/>
    </source>
</evidence>
<evidence type="ECO:0000256" key="1">
    <source>
        <dbReference type="ARBA" id="ARBA00000085"/>
    </source>
</evidence>
<dbReference type="SMART" id="SM00086">
    <property type="entry name" value="PAC"/>
    <property type="match status" value="3"/>
</dbReference>
<name>A0AAW9QRY9_9CHRO</name>
<reference evidence="10 11" key="1">
    <citation type="submission" date="2024-01" db="EMBL/GenBank/DDBJ databases">
        <title>Genomic insights into the taxonomy and metabolism of the cyanobacterium Pannus brasiliensis CCIBt3594.</title>
        <authorList>
            <person name="Machado M."/>
            <person name="Botero N.B."/>
            <person name="Andreote A.P.D."/>
            <person name="Feitosa A.M.T."/>
            <person name="Popin R."/>
            <person name="Sivonen K."/>
            <person name="Fiore M.F."/>
        </authorList>
    </citation>
    <scope>NUCLEOTIDE SEQUENCE [LARGE SCALE GENOMIC DNA]</scope>
    <source>
        <strain evidence="10 11">CCIBt3594</strain>
    </source>
</reference>
<dbReference type="Pfam" id="PF02518">
    <property type="entry name" value="HATPase_c"/>
    <property type="match status" value="1"/>
</dbReference>
<dbReference type="Gene3D" id="3.30.565.10">
    <property type="entry name" value="Histidine kinase-like ATPase, C-terminal domain"/>
    <property type="match status" value="1"/>
</dbReference>
<feature type="domain" description="PAC" evidence="9">
    <location>
        <begin position="352"/>
        <end position="404"/>
    </location>
</feature>
<dbReference type="PROSITE" id="PS50112">
    <property type="entry name" value="PAS"/>
    <property type="match status" value="2"/>
</dbReference>
<evidence type="ECO:0000313" key="11">
    <source>
        <dbReference type="Proteomes" id="UP001328733"/>
    </source>
</evidence>
<dbReference type="SMART" id="SM00388">
    <property type="entry name" value="HisKA"/>
    <property type="match status" value="1"/>
</dbReference>
<dbReference type="SMART" id="SM00387">
    <property type="entry name" value="HATPase_c"/>
    <property type="match status" value="1"/>
</dbReference>
<dbReference type="InterPro" id="IPR013655">
    <property type="entry name" value="PAS_fold_3"/>
</dbReference>
<dbReference type="PROSITE" id="PS50113">
    <property type="entry name" value="PAC"/>
    <property type="match status" value="2"/>
</dbReference>
<dbReference type="RefSeq" id="WP_332867291.1">
    <property type="nucleotide sequence ID" value="NZ_JBAFSM010000061.1"/>
</dbReference>
<dbReference type="InterPro" id="IPR036890">
    <property type="entry name" value="HATPase_C_sf"/>
</dbReference>
<keyword evidence="4" id="KW-0808">Transferase</keyword>
<dbReference type="NCBIfam" id="TIGR00229">
    <property type="entry name" value="sensory_box"/>
    <property type="match status" value="3"/>
</dbReference>
<dbReference type="InterPro" id="IPR003594">
    <property type="entry name" value="HATPase_dom"/>
</dbReference>
<dbReference type="AlphaFoldDB" id="A0AAW9QRY9"/>
<dbReference type="CDD" id="cd00130">
    <property type="entry name" value="PAS"/>
    <property type="match status" value="3"/>
</dbReference>
<dbReference type="Pfam" id="PF08447">
    <property type="entry name" value="PAS_3"/>
    <property type="match status" value="2"/>
</dbReference>
<proteinExistence type="predicted"/>
<comment type="caution">
    <text evidence="10">The sequence shown here is derived from an EMBL/GenBank/DDBJ whole genome shotgun (WGS) entry which is preliminary data.</text>
</comment>
<dbReference type="InterPro" id="IPR013656">
    <property type="entry name" value="PAS_4"/>
</dbReference>
<feature type="domain" description="PAS" evidence="8">
    <location>
        <begin position="279"/>
        <end position="344"/>
    </location>
</feature>
<dbReference type="Pfam" id="PF00512">
    <property type="entry name" value="HisKA"/>
    <property type="match status" value="1"/>
</dbReference>
<dbReference type="InterPro" id="IPR052162">
    <property type="entry name" value="Sensor_kinase/Photoreceptor"/>
</dbReference>
<evidence type="ECO:0000313" key="10">
    <source>
        <dbReference type="EMBL" id="MEG3439813.1"/>
    </source>
</evidence>
<dbReference type="GO" id="GO:0000155">
    <property type="term" value="F:phosphorelay sensor kinase activity"/>
    <property type="evidence" value="ECO:0007669"/>
    <property type="project" value="InterPro"/>
</dbReference>
<accession>A0AAW9QRY9</accession>
<keyword evidence="5" id="KW-0418">Kinase</keyword>
<gene>
    <name evidence="10" type="ORF">V0288_21980</name>
</gene>
<dbReference type="PANTHER" id="PTHR43304:SF1">
    <property type="entry name" value="PAC DOMAIN-CONTAINING PROTEIN"/>
    <property type="match status" value="1"/>
</dbReference>
<dbReference type="InterPro" id="IPR035965">
    <property type="entry name" value="PAS-like_dom_sf"/>
</dbReference>